<evidence type="ECO:0000313" key="2">
    <source>
        <dbReference type="EMBL" id="EFP05232.1"/>
    </source>
</evidence>
<dbReference type="SUPFAM" id="SSF58026">
    <property type="entry name" value="Delta-sleep-inducing peptide immunoreactive peptide"/>
    <property type="match status" value="1"/>
</dbReference>
<dbReference type="FunCoup" id="E3MMS9">
    <property type="interactions" value="5"/>
</dbReference>
<feature type="compositionally biased region" description="Basic and acidic residues" evidence="1">
    <location>
        <begin position="130"/>
        <end position="143"/>
    </location>
</feature>
<reference evidence="2" key="1">
    <citation type="submission" date="2007-07" db="EMBL/GenBank/DDBJ databases">
        <title>PCAP assembly of the Caenorhabditis remanei genome.</title>
        <authorList>
            <consortium name="The Caenorhabditis remanei Sequencing Consortium"/>
            <person name="Wilson R.K."/>
        </authorList>
    </citation>
    <scope>NUCLEOTIDE SEQUENCE [LARGE SCALE GENOMIC DNA]</scope>
    <source>
        <strain evidence="2">PB4641</strain>
    </source>
</reference>
<feature type="compositionally biased region" description="Low complexity" evidence="1">
    <location>
        <begin position="198"/>
        <end position="208"/>
    </location>
</feature>
<feature type="region of interest" description="Disordered" evidence="1">
    <location>
        <begin position="591"/>
        <end position="632"/>
    </location>
</feature>
<dbReference type="InterPro" id="IPR000580">
    <property type="entry name" value="TSC22/Bun"/>
</dbReference>
<organism evidence="3">
    <name type="scientific">Caenorhabditis remanei</name>
    <name type="common">Caenorhabditis vulgaris</name>
    <dbReference type="NCBI Taxonomy" id="31234"/>
    <lineage>
        <taxon>Eukaryota</taxon>
        <taxon>Metazoa</taxon>
        <taxon>Ecdysozoa</taxon>
        <taxon>Nematoda</taxon>
        <taxon>Chromadorea</taxon>
        <taxon>Rhabditida</taxon>
        <taxon>Rhabditina</taxon>
        <taxon>Rhabditomorpha</taxon>
        <taxon>Rhabditoidea</taxon>
        <taxon>Rhabditidae</taxon>
        <taxon>Peloderinae</taxon>
        <taxon>Caenorhabditis</taxon>
    </lineage>
</organism>
<feature type="region of interest" description="Disordered" evidence="1">
    <location>
        <begin position="72"/>
        <end position="99"/>
    </location>
</feature>
<feature type="region of interest" description="Disordered" evidence="1">
    <location>
        <begin position="1"/>
        <end position="23"/>
    </location>
</feature>
<dbReference type="GO" id="GO:0006357">
    <property type="term" value="P:regulation of transcription by RNA polymerase II"/>
    <property type="evidence" value="ECO:0007669"/>
    <property type="project" value="InterPro"/>
</dbReference>
<name>E3MMS9_CAERE</name>
<gene>
    <name evidence="2" type="ORF">CRE_04021</name>
</gene>
<dbReference type="PANTHER" id="PTHR12348:SF27">
    <property type="entry name" value="FLOCCULATION PROTEIN FLO11-RELATED"/>
    <property type="match status" value="1"/>
</dbReference>
<dbReference type="Proteomes" id="UP000008281">
    <property type="component" value="Unassembled WGS sequence"/>
</dbReference>
<dbReference type="eggNOG" id="ENOG502TF8J">
    <property type="taxonomic scope" value="Eukaryota"/>
</dbReference>
<feature type="region of interest" description="Disordered" evidence="1">
    <location>
        <begin position="130"/>
        <end position="158"/>
    </location>
</feature>
<dbReference type="Pfam" id="PF01166">
    <property type="entry name" value="TSC22"/>
    <property type="match status" value="1"/>
</dbReference>
<dbReference type="EMBL" id="DS268458">
    <property type="protein sequence ID" value="EFP05232.1"/>
    <property type="molecule type" value="Genomic_DNA"/>
</dbReference>
<dbReference type="InParanoid" id="E3MMS9"/>
<feature type="region of interest" description="Disordered" evidence="1">
    <location>
        <begin position="174"/>
        <end position="216"/>
    </location>
</feature>
<dbReference type="PANTHER" id="PTHR12348">
    <property type="entry name" value="TSC22"/>
    <property type="match status" value="1"/>
</dbReference>
<sequence>MGESSAQVAEGPQPKPSRFQFVPVPGEFTRGRWKCRDSYHPNAETLEFEKNKTKEEANPEKISVFFKLRQPEEEESTIQVTSVENKEPDNGDEVSNSSESIIITRKNGVTIVRKTSNSLLPEKYDQIRELSIDDFENKPDEKAQQVPPTPMNTPPASMAVLDTGSFQIQAIVDSSLSPHSSRKPSNEDKTDPQKLADSSITSITSSSSLPLETSKPTRHFQVEPVVLSEPSTPAPVAPAPSIETLAPSPTVHSENHPLNEPTFQVIQTEESKNMSMDSVKNVIDAALMPPQTDRLNLVDEVETPTNVMITVSAALEKKEVCICDRKFLKKEIVFFLSNKFTISKEIIHYFQTAAAGSVGSLDACGIPIACPPISAPHSTPYGTPKETQNIPIFEEVFSTNVTSTPPTIITTPTAPTTAPASSPVSSSVPASASSSSVTLPSVTTTATVNTSALTTPSAIDSHTPIDNKIEQAMELVKTHLTYAVREEVDTLRNTIAELEYQMREFQYECNYYRQNCSPEVVDQASAFVHQQMSAHQRPTRKAVSSTNVILDGISAQNASASASASSAHMRNLQNQIQQMKQIAPITTNISTNTATYNSTPSATVPPKPSPTTSESSLNNATGNTPGAPPTSN</sequence>
<accession>E3MMS9</accession>
<dbReference type="OMA" id="SAHMRNL"/>
<dbReference type="CDD" id="cd21936">
    <property type="entry name" value="ZIP_TSC22D"/>
    <property type="match status" value="1"/>
</dbReference>
<dbReference type="AlphaFoldDB" id="E3MMS9"/>
<dbReference type="HOGENOM" id="CLU_033665_0_0_1"/>
<evidence type="ECO:0000256" key="1">
    <source>
        <dbReference type="SAM" id="MobiDB-lite"/>
    </source>
</evidence>
<dbReference type="OrthoDB" id="8961796at2759"/>
<proteinExistence type="predicted"/>
<protein>
    <submittedName>
        <fullName evidence="2">Uncharacterized protein</fullName>
    </submittedName>
</protein>
<feature type="compositionally biased region" description="Basic and acidic residues" evidence="1">
    <location>
        <begin position="184"/>
        <end position="194"/>
    </location>
</feature>
<keyword evidence="3" id="KW-1185">Reference proteome</keyword>
<evidence type="ECO:0000313" key="3">
    <source>
        <dbReference type="Proteomes" id="UP000008281"/>
    </source>
</evidence>
<dbReference type="Gene3D" id="1.20.5.490">
    <property type="entry name" value="Single helix bin"/>
    <property type="match status" value="1"/>
</dbReference>
<dbReference type="STRING" id="31234.E3MMS9"/>
<feature type="region of interest" description="Disordered" evidence="1">
    <location>
        <begin position="412"/>
        <end position="443"/>
    </location>
</feature>